<dbReference type="RefSeq" id="WP_097790393.1">
    <property type="nucleotide sequence ID" value="NZ_BAAADT010000035.1"/>
</dbReference>
<organism evidence="1 2">
    <name type="scientific">Halomonas beimenensis</name>
    <dbReference type="NCBI Taxonomy" id="475662"/>
    <lineage>
        <taxon>Bacteria</taxon>
        <taxon>Pseudomonadati</taxon>
        <taxon>Pseudomonadota</taxon>
        <taxon>Gammaproteobacteria</taxon>
        <taxon>Oceanospirillales</taxon>
        <taxon>Halomonadaceae</taxon>
        <taxon>Halomonas</taxon>
    </lineage>
</organism>
<dbReference type="OrthoDB" id="5292716at2"/>
<dbReference type="AlphaFoldDB" id="A0A291PB75"/>
<dbReference type="Proteomes" id="UP000219993">
    <property type="component" value="Chromosome"/>
</dbReference>
<reference evidence="1 2" key="1">
    <citation type="journal article" date="2017" name="Sci. Rep.">
        <title>Revealing the Saline Adaptation Strategies of the Halophilic Bacterium Halomonas beimenensis through High-throughput Omics and Transposon Mutagenesis Approaches.</title>
        <authorList>
            <person name="Chen Y.H."/>
            <person name="Lin S.S."/>
            <person name="Shyu Y.T."/>
        </authorList>
    </citation>
    <scope>NUCLEOTIDE SEQUENCE [LARGE SCALE GENOMIC DNA]</scope>
    <source>
        <strain evidence="1 2">NTU-111</strain>
    </source>
</reference>
<evidence type="ECO:0008006" key="3">
    <source>
        <dbReference type="Google" id="ProtNLM"/>
    </source>
</evidence>
<proteinExistence type="predicted"/>
<sequence length="250" mass="27314">MPSSSLPTHALWLGLVVMLDVAQATPFYAPPAPQADTPDWSGEAELGFTRLTGNTDSQTLLAKGRLTWLSGDLVHSLSGQARQVTRDGETSSERYRLALRERHDIEGPHYLFGFARWDKDRFGGYDYQLAAIAGYGRRLLDAAPHRLALEAGPGYRHDSVGAGADRRLGVLYAALDYRGSLAENATVTQELSLEQTDANLTARTLSALSAHLNDHLALRISHEIEHNSRPPADAAALTDHTTGVSLLYDW</sequence>
<dbReference type="EMBL" id="CP021435">
    <property type="protein sequence ID" value="ATJ84157.1"/>
    <property type="molecule type" value="Genomic_DNA"/>
</dbReference>
<dbReference type="Pfam" id="PF04338">
    <property type="entry name" value="DUF481"/>
    <property type="match status" value="1"/>
</dbReference>
<evidence type="ECO:0000313" key="2">
    <source>
        <dbReference type="Proteomes" id="UP000219993"/>
    </source>
</evidence>
<dbReference type="InterPro" id="IPR007433">
    <property type="entry name" value="DUF481"/>
</dbReference>
<dbReference type="KEGG" id="hbe:BEI_3170"/>
<name>A0A291PB75_9GAMM</name>
<evidence type="ECO:0000313" key="1">
    <source>
        <dbReference type="EMBL" id="ATJ84157.1"/>
    </source>
</evidence>
<protein>
    <recommendedName>
        <fullName evidence="3">Salt-induced outer membrane protein</fullName>
    </recommendedName>
</protein>
<accession>A0A291PB75</accession>
<gene>
    <name evidence="1" type="primary">ydiY</name>
    <name evidence="1" type="ORF">BEI_3170</name>
</gene>
<keyword evidence="2" id="KW-1185">Reference proteome</keyword>